<gene>
    <name evidence="2" type="ORF">H6G95_08425</name>
</gene>
<reference evidence="2 3" key="1">
    <citation type="journal article" date="2020" name="ISME J.">
        <title>Comparative genomics reveals insights into cyanobacterial evolution and habitat adaptation.</title>
        <authorList>
            <person name="Chen M.Y."/>
            <person name="Teng W.K."/>
            <person name="Zhao L."/>
            <person name="Hu C.X."/>
            <person name="Zhou Y.K."/>
            <person name="Han B.P."/>
            <person name="Song L.R."/>
            <person name="Shu W.S."/>
        </authorList>
    </citation>
    <scope>NUCLEOTIDE SEQUENCE [LARGE SCALE GENOMIC DNA]</scope>
    <source>
        <strain evidence="2 3">FACHB-391</strain>
    </source>
</reference>
<dbReference type="EMBL" id="JACJTE010000006">
    <property type="protein sequence ID" value="MBD2560642.1"/>
    <property type="molecule type" value="Genomic_DNA"/>
</dbReference>
<feature type="transmembrane region" description="Helical" evidence="1">
    <location>
        <begin position="32"/>
        <end position="59"/>
    </location>
</feature>
<organism evidence="2 3">
    <name type="scientific">Nostoc linckia FACHB-391</name>
    <dbReference type="NCBI Taxonomy" id="2692906"/>
    <lineage>
        <taxon>Bacteria</taxon>
        <taxon>Bacillati</taxon>
        <taxon>Cyanobacteriota</taxon>
        <taxon>Cyanophyceae</taxon>
        <taxon>Nostocales</taxon>
        <taxon>Nostocaceae</taxon>
        <taxon>Nostoc</taxon>
    </lineage>
</organism>
<dbReference type="RefSeq" id="WP_104902096.1">
    <property type="nucleotide sequence ID" value="NZ_JACJTE010000006.1"/>
</dbReference>
<keyword evidence="3" id="KW-1185">Reference proteome</keyword>
<keyword evidence="1" id="KW-0812">Transmembrane</keyword>
<proteinExistence type="predicted"/>
<name>A0ABR8ESS0_NOSLI</name>
<keyword evidence="1" id="KW-0472">Membrane</keyword>
<comment type="caution">
    <text evidence="2">The sequence shown here is derived from an EMBL/GenBank/DDBJ whole genome shotgun (WGS) entry which is preliminary data.</text>
</comment>
<accession>A0ABR8ESS0</accession>
<evidence type="ECO:0000313" key="3">
    <source>
        <dbReference type="Proteomes" id="UP000604661"/>
    </source>
</evidence>
<dbReference type="Proteomes" id="UP000604661">
    <property type="component" value="Unassembled WGS sequence"/>
</dbReference>
<evidence type="ECO:0000256" key="1">
    <source>
        <dbReference type="SAM" id="Phobius"/>
    </source>
</evidence>
<sequence length="67" mass="7285">MSLLFLIPLTIGLAVSYLFKNSSDDMAELTSLSTVACLIVSLILAPWQLKVVVLMLAILTPQTNSDF</sequence>
<keyword evidence="1" id="KW-1133">Transmembrane helix</keyword>
<evidence type="ECO:0000313" key="2">
    <source>
        <dbReference type="EMBL" id="MBD2560642.1"/>
    </source>
</evidence>
<protein>
    <submittedName>
        <fullName evidence="2">Uncharacterized protein</fullName>
    </submittedName>
</protein>